<evidence type="ECO:0000259" key="8">
    <source>
        <dbReference type="PROSITE" id="PS50850"/>
    </source>
</evidence>
<dbReference type="SUPFAM" id="SSF103473">
    <property type="entry name" value="MFS general substrate transporter"/>
    <property type="match status" value="1"/>
</dbReference>
<keyword evidence="5 7" id="KW-1133">Transmembrane helix</keyword>
<dbReference type="PANTHER" id="PTHR23517">
    <property type="entry name" value="RESISTANCE PROTEIN MDTM, PUTATIVE-RELATED-RELATED"/>
    <property type="match status" value="1"/>
</dbReference>
<feature type="transmembrane region" description="Helical" evidence="7">
    <location>
        <begin position="72"/>
        <end position="90"/>
    </location>
</feature>
<dbReference type="InterPro" id="IPR020846">
    <property type="entry name" value="MFS_dom"/>
</dbReference>
<feature type="transmembrane region" description="Helical" evidence="7">
    <location>
        <begin position="181"/>
        <end position="198"/>
    </location>
</feature>
<feature type="transmembrane region" description="Helical" evidence="7">
    <location>
        <begin position="138"/>
        <end position="160"/>
    </location>
</feature>
<dbReference type="Gene3D" id="1.20.1250.20">
    <property type="entry name" value="MFS general substrate transporter like domains"/>
    <property type="match status" value="2"/>
</dbReference>
<dbReference type="InterPro" id="IPR036259">
    <property type="entry name" value="MFS_trans_sf"/>
</dbReference>
<evidence type="ECO:0000256" key="7">
    <source>
        <dbReference type="SAM" id="Phobius"/>
    </source>
</evidence>
<keyword evidence="10" id="KW-1185">Reference proteome</keyword>
<feature type="transmembrane region" description="Helical" evidence="7">
    <location>
        <begin position="6"/>
        <end position="26"/>
    </location>
</feature>
<organism evidence="9 10">
    <name type="scientific">Demequina litoralis</name>
    <dbReference type="NCBI Taxonomy" id="3051660"/>
    <lineage>
        <taxon>Bacteria</taxon>
        <taxon>Bacillati</taxon>
        <taxon>Actinomycetota</taxon>
        <taxon>Actinomycetes</taxon>
        <taxon>Micrococcales</taxon>
        <taxon>Demequinaceae</taxon>
        <taxon>Demequina</taxon>
    </lineage>
</organism>
<dbReference type="EMBL" id="JAUHPW010000004">
    <property type="protein sequence ID" value="MDN4475500.1"/>
    <property type="molecule type" value="Genomic_DNA"/>
</dbReference>
<evidence type="ECO:0000256" key="4">
    <source>
        <dbReference type="ARBA" id="ARBA00022692"/>
    </source>
</evidence>
<evidence type="ECO:0000256" key="6">
    <source>
        <dbReference type="ARBA" id="ARBA00023136"/>
    </source>
</evidence>
<evidence type="ECO:0000256" key="1">
    <source>
        <dbReference type="ARBA" id="ARBA00004651"/>
    </source>
</evidence>
<feature type="transmembrane region" description="Helical" evidence="7">
    <location>
        <begin position="218"/>
        <end position="235"/>
    </location>
</feature>
<evidence type="ECO:0000256" key="5">
    <source>
        <dbReference type="ARBA" id="ARBA00022989"/>
    </source>
</evidence>
<evidence type="ECO:0000313" key="10">
    <source>
        <dbReference type="Proteomes" id="UP001172728"/>
    </source>
</evidence>
<proteinExistence type="predicted"/>
<accession>A0ABT8G8N6</accession>
<dbReference type="InterPro" id="IPR050171">
    <property type="entry name" value="MFS_Transporters"/>
</dbReference>
<evidence type="ECO:0000256" key="3">
    <source>
        <dbReference type="ARBA" id="ARBA00022475"/>
    </source>
</evidence>
<feature type="transmembrane region" description="Helical" evidence="7">
    <location>
        <begin position="306"/>
        <end position="326"/>
    </location>
</feature>
<dbReference type="InterPro" id="IPR011701">
    <property type="entry name" value="MFS"/>
</dbReference>
<feature type="domain" description="Major facilitator superfamily (MFS) profile" evidence="8">
    <location>
        <begin position="1"/>
        <end position="360"/>
    </location>
</feature>
<protein>
    <submittedName>
        <fullName evidence="9">MFS transporter</fullName>
    </submittedName>
</protein>
<keyword evidence="2" id="KW-0813">Transport</keyword>
<name>A0ABT8G8N6_9MICO</name>
<keyword evidence="4 7" id="KW-0812">Transmembrane</keyword>
<evidence type="ECO:0000256" key="2">
    <source>
        <dbReference type="ARBA" id="ARBA00022448"/>
    </source>
</evidence>
<dbReference type="Proteomes" id="UP001172728">
    <property type="component" value="Unassembled WGS sequence"/>
</dbReference>
<dbReference type="Pfam" id="PF07690">
    <property type="entry name" value="MFS_1"/>
    <property type="match status" value="1"/>
</dbReference>
<feature type="transmembrane region" description="Helical" evidence="7">
    <location>
        <begin position="111"/>
        <end position="132"/>
    </location>
</feature>
<comment type="subcellular location">
    <subcellularLocation>
        <location evidence="1">Cell membrane</location>
        <topology evidence="1">Multi-pass membrane protein</topology>
    </subcellularLocation>
</comment>
<feature type="transmembrane region" description="Helical" evidence="7">
    <location>
        <begin position="47"/>
        <end position="66"/>
    </location>
</feature>
<dbReference type="PROSITE" id="PS50850">
    <property type="entry name" value="MFS"/>
    <property type="match status" value="1"/>
</dbReference>
<keyword evidence="6 7" id="KW-0472">Membrane</keyword>
<dbReference type="PANTHER" id="PTHR23517:SF2">
    <property type="entry name" value="MULTIDRUG RESISTANCE PROTEIN MDTH"/>
    <property type="match status" value="1"/>
</dbReference>
<feature type="transmembrane region" description="Helical" evidence="7">
    <location>
        <begin position="332"/>
        <end position="356"/>
    </location>
</feature>
<sequence length="368" mass="37762">MLPVLALSVIDMGHTAAFGSLAVVAYQLGRMPGSALGGGLAHRIGSAHAALVTHGVIALGSTVAALAPDLAVFMLGAVLVGLGHASYHVARQDQILGVISSGYIARSLTSLAGVWRISNFVGPLLGAGLIAIWGVDAIYWLGTACILVAMAVLGAVGMRGDRRIVRPDHRVSLAQMAREQRHVLTTLGVTVVATGALRQARIAVIPLWATHVGLSPEVATLVFSISAGIDMLLFYPAGLTMDRRGRLWTAIPSSLLLAAGFIALPFTDGVAQVTAAALILGIGNGWGSGLIMTLGADVAPERGRSVFTGIWMILQDVGGLAGPALVSLGAVIALPVGFFAVGGIGLGTTGGFLAWVPRVRPAHQHQVD</sequence>
<feature type="transmembrane region" description="Helical" evidence="7">
    <location>
        <begin position="273"/>
        <end position="294"/>
    </location>
</feature>
<comment type="caution">
    <text evidence="9">The sequence shown here is derived from an EMBL/GenBank/DDBJ whole genome shotgun (WGS) entry which is preliminary data.</text>
</comment>
<reference evidence="9" key="1">
    <citation type="submission" date="2023-06" db="EMBL/GenBank/DDBJ databases">
        <title>Sysu t00192.</title>
        <authorList>
            <person name="Gao L."/>
            <person name="Fang B.-Z."/>
            <person name="Li W.-J."/>
        </authorList>
    </citation>
    <scope>NUCLEOTIDE SEQUENCE</scope>
    <source>
        <strain evidence="9">SYSU T00192</strain>
    </source>
</reference>
<gene>
    <name evidence="9" type="ORF">QQX09_06495</name>
</gene>
<feature type="transmembrane region" description="Helical" evidence="7">
    <location>
        <begin position="247"/>
        <end position="267"/>
    </location>
</feature>
<keyword evidence="3" id="KW-1003">Cell membrane</keyword>
<evidence type="ECO:0000313" key="9">
    <source>
        <dbReference type="EMBL" id="MDN4475500.1"/>
    </source>
</evidence>